<protein>
    <recommendedName>
        <fullName evidence="3">RNase H type-1 domain-containing protein</fullName>
    </recommendedName>
</protein>
<keyword evidence="2" id="KW-1185">Reference proteome</keyword>
<evidence type="ECO:0000313" key="1">
    <source>
        <dbReference type="EMBL" id="KAH1056321.1"/>
    </source>
</evidence>
<dbReference type="OrthoDB" id="1391789at2759"/>
<organism evidence="1 2">
    <name type="scientific">Gossypium stocksii</name>
    <dbReference type="NCBI Taxonomy" id="47602"/>
    <lineage>
        <taxon>Eukaryota</taxon>
        <taxon>Viridiplantae</taxon>
        <taxon>Streptophyta</taxon>
        <taxon>Embryophyta</taxon>
        <taxon>Tracheophyta</taxon>
        <taxon>Spermatophyta</taxon>
        <taxon>Magnoliopsida</taxon>
        <taxon>eudicotyledons</taxon>
        <taxon>Gunneridae</taxon>
        <taxon>Pentapetalae</taxon>
        <taxon>rosids</taxon>
        <taxon>malvids</taxon>
        <taxon>Malvales</taxon>
        <taxon>Malvaceae</taxon>
        <taxon>Malvoideae</taxon>
        <taxon>Gossypium</taxon>
    </lineage>
</organism>
<dbReference type="EMBL" id="JAIQCV010000010">
    <property type="protein sequence ID" value="KAH1056321.1"/>
    <property type="molecule type" value="Genomic_DNA"/>
</dbReference>
<evidence type="ECO:0000313" key="2">
    <source>
        <dbReference type="Proteomes" id="UP000828251"/>
    </source>
</evidence>
<reference evidence="1 2" key="1">
    <citation type="journal article" date="2021" name="Plant Biotechnol. J.">
        <title>Multi-omics assisted identification of the key and species-specific regulatory components of drought-tolerant mechanisms in Gossypium stocksii.</title>
        <authorList>
            <person name="Yu D."/>
            <person name="Ke L."/>
            <person name="Zhang D."/>
            <person name="Wu Y."/>
            <person name="Sun Y."/>
            <person name="Mei J."/>
            <person name="Sun J."/>
            <person name="Sun Y."/>
        </authorList>
    </citation>
    <scope>NUCLEOTIDE SEQUENCE [LARGE SCALE GENOMIC DNA]</scope>
    <source>
        <strain evidence="2">cv. E1</strain>
        <tissue evidence="1">Leaf</tissue>
    </source>
</reference>
<dbReference type="Proteomes" id="UP000828251">
    <property type="component" value="Unassembled WGS sequence"/>
</dbReference>
<proteinExistence type="predicted"/>
<sequence>MCYTDMLPRAGAVKPGGKYASIGEVFWDHKGRWIIGFSQFLGSGSMFHANYGRYFKEYCNKQWESSFHHISKEGNRVANALAKVSVVGWFELQKFPSPSHNLLQLLRTDLDEALIS</sequence>
<gene>
    <name evidence="1" type="ORF">J1N35_034386</name>
</gene>
<dbReference type="PANTHER" id="PTHR47723">
    <property type="entry name" value="OS05G0353850 PROTEIN"/>
    <property type="match status" value="1"/>
</dbReference>
<comment type="caution">
    <text evidence="1">The sequence shown here is derived from an EMBL/GenBank/DDBJ whole genome shotgun (WGS) entry which is preliminary data.</text>
</comment>
<dbReference type="CDD" id="cd06222">
    <property type="entry name" value="RNase_H_like"/>
    <property type="match status" value="1"/>
</dbReference>
<dbReference type="InterPro" id="IPR044730">
    <property type="entry name" value="RNase_H-like_dom_plant"/>
</dbReference>
<evidence type="ECO:0008006" key="3">
    <source>
        <dbReference type="Google" id="ProtNLM"/>
    </source>
</evidence>
<name>A0A9D3US83_9ROSI</name>
<dbReference type="AlphaFoldDB" id="A0A9D3US83"/>
<accession>A0A9D3US83</accession>
<dbReference type="PANTHER" id="PTHR47723:SF19">
    <property type="entry name" value="POLYNUCLEOTIDYL TRANSFERASE, RIBONUCLEASE H-LIKE SUPERFAMILY PROTEIN"/>
    <property type="match status" value="1"/>
</dbReference>
<dbReference type="InterPro" id="IPR053151">
    <property type="entry name" value="RNase_H-like"/>
</dbReference>